<evidence type="ECO:0000256" key="6">
    <source>
        <dbReference type="ARBA" id="ARBA00022729"/>
    </source>
</evidence>
<dbReference type="PROSITE" id="PS51450">
    <property type="entry name" value="LRR"/>
    <property type="match status" value="1"/>
</dbReference>
<evidence type="ECO:0000256" key="5">
    <source>
        <dbReference type="ARBA" id="ARBA00022614"/>
    </source>
</evidence>
<keyword evidence="4" id="KW-0272">Extracellular matrix</keyword>
<feature type="compositionally biased region" description="Low complexity" evidence="10">
    <location>
        <begin position="318"/>
        <end position="331"/>
    </location>
</feature>
<proteinExistence type="inferred from homology"/>
<evidence type="ECO:0000256" key="3">
    <source>
        <dbReference type="ARBA" id="ARBA00022525"/>
    </source>
</evidence>
<dbReference type="Pfam" id="PF13855">
    <property type="entry name" value="LRR_8"/>
    <property type="match status" value="1"/>
</dbReference>
<evidence type="ECO:0000256" key="9">
    <source>
        <dbReference type="ARBA" id="ARBA00023180"/>
    </source>
</evidence>
<reference evidence="14" key="1">
    <citation type="submission" date="2025-08" db="UniProtKB">
        <authorList>
            <consortium name="RefSeq"/>
        </authorList>
    </citation>
    <scope>IDENTIFICATION</scope>
</reference>
<feature type="region of interest" description="Disordered" evidence="10">
    <location>
        <begin position="310"/>
        <end position="380"/>
    </location>
</feature>
<feature type="compositionally biased region" description="Gly residues" evidence="10">
    <location>
        <begin position="172"/>
        <end position="270"/>
    </location>
</feature>
<keyword evidence="7" id="KW-0677">Repeat</keyword>
<feature type="signal peptide" evidence="11">
    <location>
        <begin position="1"/>
        <end position="19"/>
    </location>
</feature>
<comment type="similarity">
    <text evidence="2">Belongs to the small leucine-rich proteoglycan (SLRP) family. SLRP class III subfamily.</text>
</comment>
<gene>
    <name evidence="14" type="primary">LOC106576453</name>
</gene>
<dbReference type="InterPro" id="IPR000372">
    <property type="entry name" value="LRRNT"/>
</dbReference>
<keyword evidence="13" id="KW-1185">Reference proteome</keyword>
<keyword evidence="6 11" id="KW-0732">Signal</keyword>
<dbReference type="InterPro" id="IPR032675">
    <property type="entry name" value="LRR_dom_sf"/>
</dbReference>
<dbReference type="PANTHER" id="PTHR46269">
    <property type="entry name" value="EPIPHYCAN-RELATED"/>
    <property type="match status" value="1"/>
</dbReference>
<dbReference type="SMART" id="SM00369">
    <property type="entry name" value="LRR_TYP"/>
    <property type="match status" value="4"/>
</dbReference>
<dbReference type="Gene3D" id="3.80.10.10">
    <property type="entry name" value="Ribonuclease Inhibitor"/>
    <property type="match status" value="1"/>
</dbReference>
<keyword evidence="8" id="KW-1015">Disulfide bond</keyword>
<feature type="compositionally biased region" description="Gly residues" evidence="10">
    <location>
        <begin position="332"/>
        <end position="341"/>
    </location>
</feature>
<evidence type="ECO:0000256" key="7">
    <source>
        <dbReference type="ARBA" id="ARBA00022737"/>
    </source>
</evidence>
<keyword evidence="9" id="KW-0325">Glycoprotein</keyword>
<evidence type="ECO:0000259" key="12">
    <source>
        <dbReference type="SMART" id="SM00013"/>
    </source>
</evidence>
<feature type="chain" id="PRO_5046135916" evidence="11">
    <location>
        <begin position="20"/>
        <end position="597"/>
    </location>
</feature>
<sequence>MRMLARLILGLFVLKAVVANPRFARQLELDTYDSANYDVDLDNLNLENQDVYDYEDGLTIDEPQIEIGTLAPPDYNYPGPGGPASLEEEEEEELPLRPQLIPQGSGGSGVLMGPDAQGEEELRLSPIDILHISGDFGGSTGSGGSGGSGVSGGSGGSGDLLASGSGDLLASGGSGGSREIGSAGSGDLGSGGSRVLGSGDSGGSGDLGSGGSVGSGDLGSGDSVGSGDLGSGDSVGSGDLGSGGSVDLGSGGSGGSGDFGSQGSVGSGTLLGSGGSGDILVSSTGAFGGSGGSGDSGIIIISGEEELPLIPDTTPQEASGASGESGASGTSGASGPGGSDSGGSEVTLIPDPEEEEEVLLTTPKTPEESGGTVGSGGSGLPEVDLDIKGMPTCLLCTCLGGSVYCDDVKLTSVPPLPKETTHFYARYNHITKINKGDFAQMNKLKRIDLTANKIASIANDAFSGLPVLEELVLRENGVSQLPALPPVMTLIDASHNNIGATGIHKEAFKDMTGLLYLYLTDNHIDHIPVPLPDSLRSLHLQRNNIQMIHEDTFCNLKDFNYIRNALEDIRLDGNPINLSRTPQAYVCLPRVPIGAHI</sequence>
<keyword evidence="3" id="KW-0964">Secreted</keyword>
<evidence type="ECO:0000313" key="14">
    <source>
        <dbReference type="RefSeq" id="XP_045555974.1"/>
    </source>
</evidence>
<keyword evidence="5" id="KW-0433">Leucine-rich repeat</keyword>
<evidence type="ECO:0000313" key="13">
    <source>
        <dbReference type="Proteomes" id="UP001652741"/>
    </source>
</evidence>
<organism evidence="13 14">
    <name type="scientific">Salmo salar</name>
    <name type="common">Atlantic salmon</name>
    <dbReference type="NCBI Taxonomy" id="8030"/>
    <lineage>
        <taxon>Eukaryota</taxon>
        <taxon>Metazoa</taxon>
        <taxon>Chordata</taxon>
        <taxon>Craniata</taxon>
        <taxon>Vertebrata</taxon>
        <taxon>Euteleostomi</taxon>
        <taxon>Actinopterygii</taxon>
        <taxon>Neopterygii</taxon>
        <taxon>Teleostei</taxon>
        <taxon>Protacanthopterygii</taxon>
        <taxon>Salmoniformes</taxon>
        <taxon>Salmonidae</taxon>
        <taxon>Salmoninae</taxon>
        <taxon>Salmo</taxon>
    </lineage>
</organism>
<evidence type="ECO:0000256" key="11">
    <source>
        <dbReference type="SAM" id="SignalP"/>
    </source>
</evidence>
<evidence type="ECO:0000256" key="2">
    <source>
        <dbReference type="ARBA" id="ARBA00006912"/>
    </source>
</evidence>
<name>A0ABM3DAZ3_SALSA</name>
<evidence type="ECO:0000256" key="8">
    <source>
        <dbReference type="ARBA" id="ARBA00023157"/>
    </source>
</evidence>
<protein>
    <submittedName>
        <fullName evidence="14">Leucine-rich repeat protein soc-2 homolog</fullName>
    </submittedName>
</protein>
<feature type="domain" description="LRRNT" evidence="12">
    <location>
        <begin position="392"/>
        <end position="422"/>
    </location>
</feature>
<dbReference type="InterPro" id="IPR001611">
    <property type="entry name" value="Leu-rich_rpt"/>
</dbReference>
<evidence type="ECO:0000256" key="4">
    <source>
        <dbReference type="ARBA" id="ARBA00022530"/>
    </source>
</evidence>
<dbReference type="SUPFAM" id="SSF52058">
    <property type="entry name" value="L domain-like"/>
    <property type="match status" value="1"/>
</dbReference>
<dbReference type="RefSeq" id="XP_045555974.1">
    <property type="nucleotide sequence ID" value="XM_045700018.1"/>
</dbReference>
<feature type="compositionally biased region" description="Low complexity" evidence="10">
    <location>
        <begin position="359"/>
        <end position="370"/>
    </location>
</feature>
<feature type="compositionally biased region" description="Low complexity" evidence="10">
    <location>
        <begin position="159"/>
        <end position="171"/>
    </location>
</feature>
<dbReference type="InterPro" id="IPR003591">
    <property type="entry name" value="Leu-rich_rpt_typical-subtyp"/>
</dbReference>
<feature type="compositionally biased region" description="Gly residues" evidence="10">
    <location>
        <begin position="135"/>
        <end position="158"/>
    </location>
</feature>
<dbReference type="GeneID" id="106576453"/>
<dbReference type="Pfam" id="PF00560">
    <property type="entry name" value="LRR_1"/>
    <property type="match status" value="1"/>
</dbReference>
<accession>A0ABM3DAZ3</accession>
<evidence type="ECO:0000256" key="1">
    <source>
        <dbReference type="ARBA" id="ARBA00004498"/>
    </source>
</evidence>
<dbReference type="Proteomes" id="UP001652741">
    <property type="component" value="Chromosome ssa17"/>
</dbReference>
<feature type="region of interest" description="Disordered" evidence="10">
    <location>
        <begin position="70"/>
        <end position="94"/>
    </location>
</feature>
<dbReference type="SMART" id="SM00013">
    <property type="entry name" value="LRRNT"/>
    <property type="match status" value="1"/>
</dbReference>
<comment type="subcellular location">
    <subcellularLocation>
        <location evidence="1">Secreted</location>
        <location evidence="1">Extracellular space</location>
        <location evidence="1">Extracellular matrix</location>
    </subcellularLocation>
</comment>
<evidence type="ECO:0000256" key="10">
    <source>
        <dbReference type="SAM" id="MobiDB-lite"/>
    </source>
</evidence>
<dbReference type="InterPro" id="IPR043547">
    <property type="entry name" value="Mimecan/Epiphycan/Opticin"/>
</dbReference>
<feature type="region of interest" description="Disordered" evidence="10">
    <location>
        <begin position="135"/>
        <end position="270"/>
    </location>
</feature>
<dbReference type="PANTHER" id="PTHR46269:SF3">
    <property type="entry name" value="EPIPHYCAN"/>
    <property type="match status" value="1"/>
</dbReference>